<name>A0A381VVB0_9ZZZZ</name>
<sequence>MDIPLENFFIVSVQNDAYELAMAAGKLLQMYFRDPLSEPQDLKVSYKDSKGRDPVTRADKDVQDFLSEEITKRYPGHGIVGEEGDSTEDSLPDIVWVLDPLDGTRNFMHGFPCYASSIGIMYKGVPIAGAIFIPWPNQNPGIVIHASYGNGCKVNDKPLEIPVIKEIDPNAINTLPGSFASRFKFDNQFSPRSGESRMGGSIAYEMSLVALGITEYAVISGSHLWDILAGIVLVNESGGRSLMQNPSNSLKRDVGVWSEFGAVIESWESGITKVSDLRREVPPLLLAQSDIINTLAKSIQLKQNPIKKIAKSIFSQNIIS</sequence>
<keyword evidence="1" id="KW-0479">Metal-binding</keyword>
<dbReference type="PRINTS" id="PR00377">
    <property type="entry name" value="IMPHPHTASES"/>
</dbReference>
<dbReference type="GO" id="GO:0006020">
    <property type="term" value="P:inositol metabolic process"/>
    <property type="evidence" value="ECO:0007669"/>
    <property type="project" value="TreeGrafter"/>
</dbReference>
<evidence type="ECO:0000313" key="4">
    <source>
        <dbReference type="EMBL" id="SVA43557.1"/>
    </source>
</evidence>
<protein>
    <recommendedName>
        <fullName evidence="5">Inositol-1-monophosphatase</fullName>
    </recommendedName>
</protein>
<dbReference type="PROSITE" id="PS00629">
    <property type="entry name" value="IMP_1"/>
    <property type="match status" value="1"/>
</dbReference>
<feature type="non-terminal residue" evidence="4">
    <location>
        <position position="320"/>
    </location>
</feature>
<evidence type="ECO:0000256" key="3">
    <source>
        <dbReference type="ARBA" id="ARBA00022842"/>
    </source>
</evidence>
<organism evidence="4">
    <name type="scientific">marine metagenome</name>
    <dbReference type="NCBI Taxonomy" id="408172"/>
    <lineage>
        <taxon>unclassified sequences</taxon>
        <taxon>metagenomes</taxon>
        <taxon>ecological metagenomes</taxon>
    </lineage>
</organism>
<dbReference type="AlphaFoldDB" id="A0A381VVB0"/>
<dbReference type="PANTHER" id="PTHR20854:SF4">
    <property type="entry name" value="INOSITOL-1-MONOPHOSPHATASE-RELATED"/>
    <property type="match status" value="1"/>
</dbReference>
<dbReference type="GO" id="GO:0007165">
    <property type="term" value="P:signal transduction"/>
    <property type="evidence" value="ECO:0007669"/>
    <property type="project" value="TreeGrafter"/>
</dbReference>
<evidence type="ECO:0008006" key="5">
    <source>
        <dbReference type="Google" id="ProtNLM"/>
    </source>
</evidence>
<dbReference type="Pfam" id="PF00459">
    <property type="entry name" value="Inositol_P"/>
    <property type="match status" value="1"/>
</dbReference>
<keyword evidence="2" id="KW-0378">Hydrolase</keyword>
<dbReference type="GO" id="GO:0046872">
    <property type="term" value="F:metal ion binding"/>
    <property type="evidence" value="ECO:0007669"/>
    <property type="project" value="UniProtKB-KW"/>
</dbReference>
<dbReference type="Gene3D" id="3.30.540.10">
    <property type="entry name" value="Fructose-1,6-Bisphosphatase, subunit A, domain 1"/>
    <property type="match status" value="1"/>
</dbReference>
<dbReference type="InterPro" id="IPR000760">
    <property type="entry name" value="Inositol_monophosphatase-like"/>
</dbReference>
<proteinExistence type="predicted"/>
<keyword evidence="3" id="KW-0460">Magnesium</keyword>
<accession>A0A381VVB0</accession>
<dbReference type="GO" id="GO:0008934">
    <property type="term" value="F:inositol monophosphate 1-phosphatase activity"/>
    <property type="evidence" value="ECO:0007669"/>
    <property type="project" value="TreeGrafter"/>
</dbReference>
<dbReference type="PANTHER" id="PTHR20854">
    <property type="entry name" value="INOSITOL MONOPHOSPHATASE"/>
    <property type="match status" value="1"/>
</dbReference>
<dbReference type="SUPFAM" id="SSF56655">
    <property type="entry name" value="Carbohydrate phosphatase"/>
    <property type="match status" value="1"/>
</dbReference>
<gene>
    <name evidence="4" type="ORF">METZ01_LOCUS96411</name>
</gene>
<dbReference type="InterPro" id="IPR020583">
    <property type="entry name" value="Inositol_monoP_metal-BS"/>
</dbReference>
<dbReference type="EMBL" id="UINC01009727">
    <property type="protein sequence ID" value="SVA43557.1"/>
    <property type="molecule type" value="Genomic_DNA"/>
</dbReference>
<evidence type="ECO:0000256" key="1">
    <source>
        <dbReference type="ARBA" id="ARBA00022723"/>
    </source>
</evidence>
<evidence type="ECO:0000256" key="2">
    <source>
        <dbReference type="ARBA" id="ARBA00022801"/>
    </source>
</evidence>
<reference evidence="4" key="1">
    <citation type="submission" date="2018-05" db="EMBL/GenBank/DDBJ databases">
        <authorList>
            <person name="Lanie J.A."/>
            <person name="Ng W.-L."/>
            <person name="Kazmierczak K.M."/>
            <person name="Andrzejewski T.M."/>
            <person name="Davidsen T.M."/>
            <person name="Wayne K.J."/>
            <person name="Tettelin H."/>
            <person name="Glass J.I."/>
            <person name="Rusch D."/>
            <person name="Podicherti R."/>
            <person name="Tsui H.-C.T."/>
            <person name="Winkler M.E."/>
        </authorList>
    </citation>
    <scope>NUCLEOTIDE SEQUENCE</scope>
</reference>
<dbReference type="Gene3D" id="3.40.190.80">
    <property type="match status" value="1"/>
</dbReference>